<dbReference type="InterPro" id="IPR037883">
    <property type="entry name" value="Knr4/Smi1-like_sf"/>
</dbReference>
<sequence length="242" mass="27386">MIATERSDDIKDFIDFLERIVGQEVARDRAGADPREIERLTALARLPLPPLYLEYLREFGANDGIVKLSDDASSKPEALIDYYLEQADSEESEIPPNMVIVGVNGSSGERALLYSDEARKGTEEPSVVVSWWGEVDYTLALSFRNFLYRKVFANARLKRGTTLQLQKNDGNLVPSIRRATLELGFQPYWFSDDCQTCLEREDDSALLARTWGESVSVYGSFADSKIRDEVKLALMQRLDLTE</sequence>
<protein>
    <recommendedName>
        <fullName evidence="3">Knr4/Smi1-like domain-containing protein</fullName>
    </recommendedName>
</protein>
<dbReference type="Gene3D" id="3.40.1580.10">
    <property type="entry name" value="SMI1/KNR4-like"/>
    <property type="match status" value="1"/>
</dbReference>
<evidence type="ECO:0008006" key="3">
    <source>
        <dbReference type="Google" id="ProtNLM"/>
    </source>
</evidence>
<gene>
    <name evidence="1" type="ORF">LVJ94_31845</name>
</gene>
<dbReference type="RefSeq" id="WP_394831115.1">
    <property type="nucleotide sequence ID" value="NZ_CP089929.1"/>
</dbReference>
<proteinExistence type="predicted"/>
<evidence type="ECO:0000313" key="2">
    <source>
        <dbReference type="Proteomes" id="UP001374803"/>
    </source>
</evidence>
<reference evidence="1" key="1">
    <citation type="submission" date="2021-12" db="EMBL/GenBank/DDBJ databases">
        <title>Discovery of the Pendulisporaceae a myxobacterial family with distinct sporulation behavior and unique specialized metabolism.</title>
        <authorList>
            <person name="Garcia R."/>
            <person name="Popoff A."/>
            <person name="Bader C.D."/>
            <person name="Loehr J."/>
            <person name="Walesch S."/>
            <person name="Walt C."/>
            <person name="Boldt J."/>
            <person name="Bunk B."/>
            <person name="Haeckl F.J.F.P.J."/>
            <person name="Gunesch A.P."/>
            <person name="Birkelbach J."/>
            <person name="Nuebel U."/>
            <person name="Pietschmann T."/>
            <person name="Bach T."/>
            <person name="Mueller R."/>
        </authorList>
    </citation>
    <scope>NUCLEOTIDE SEQUENCE</scope>
    <source>
        <strain evidence="1">MSr11367</strain>
    </source>
</reference>
<evidence type="ECO:0000313" key="1">
    <source>
        <dbReference type="EMBL" id="WXB01500.1"/>
    </source>
</evidence>
<organism evidence="1 2">
    <name type="scientific">Pendulispora rubella</name>
    <dbReference type="NCBI Taxonomy" id="2741070"/>
    <lineage>
        <taxon>Bacteria</taxon>
        <taxon>Pseudomonadati</taxon>
        <taxon>Myxococcota</taxon>
        <taxon>Myxococcia</taxon>
        <taxon>Myxococcales</taxon>
        <taxon>Sorangiineae</taxon>
        <taxon>Pendulisporaceae</taxon>
        <taxon>Pendulispora</taxon>
    </lineage>
</organism>
<name>A0ABZ2KX06_9BACT</name>
<dbReference type="Proteomes" id="UP001374803">
    <property type="component" value="Chromosome"/>
</dbReference>
<accession>A0ABZ2KX06</accession>
<keyword evidence="2" id="KW-1185">Reference proteome</keyword>
<dbReference type="EMBL" id="CP089983">
    <property type="protein sequence ID" value="WXB01500.1"/>
    <property type="molecule type" value="Genomic_DNA"/>
</dbReference>
<dbReference type="SUPFAM" id="SSF160631">
    <property type="entry name" value="SMI1/KNR4-like"/>
    <property type="match status" value="1"/>
</dbReference>